<dbReference type="PANTHER" id="PTHR38480:SF1">
    <property type="entry name" value="SLR0254 PROTEIN"/>
    <property type="match status" value="1"/>
</dbReference>
<evidence type="ECO:0000313" key="7">
    <source>
        <dbReference type="EMBL" id="WFP17395.1"/>
    </source>
</evidence>
<name>A0ABY8H9L0_9MICC</name>
<organism evidence="7 8">
    <name type="scientific">Citricoccus muralis</name>
    <dbReference type="NCBI Taxonomy" id="169134"/>
    <lineage>
        <taxon>Bacteria</taxon>
        <taxon>Bacillati</taxon>
        <taxon>Actinomycetota</taxon>
        <taxon>Actinomycetes</taxon>
        <taxon>Micrococcales</taxon>
        <taxon>Micrococcaceae</taxon>
        <taxon>Citricoccus</taxon>
    </lineage>
</organism>
<keyword evidence="2 5" id="KW-0812">Transmembrane</keyword>
<dbReference type="InterPro" id="IPR010432">
    <property type="entry name" value="RDD"/>
</dbReference>
<feature type="transmembrane region" description="Helical" evidence="5">
    <location>
        <begin position="25"/>
        <end position="47"/>
    </location>
</feature>
<sequence>MSSATVITGEAVVLQLRPATIIQRAAATLIDGVALALLTVGLIWALAQFDVTLDQAAGQAAVIVAMVFLLVLVPFTVETLTRGRSLGKWALGLRAVRDDGGGVRARHVLARVLTGVFEVWMTAGSVAVIASMMNERGKRLGDMVAGTYLITQRLPKPPPPLPDVPAPLRQWASTADVGRLPDSLAVAITRFLRQAERMLPEARQRTAWNLTQQVAPYVAPGPGAQVPPEAFLHAVVAERRNRDYAILQARREAMQERASRLVRSRSF</sequence>
<evidence type="ECO:0000259" key="6">
    <source>
        <dbReference type="Pfam" id="PF06271"/>
    </source>
</evidence>
<evidence type="ECO:0000256" key="1">
    <source>
        <dbReference type="ARBA" id="ARBA00004141"/>
    </source>
</evidence>
<dbReference type="Proteomes" id="UP001219037">
    <property type="component" value="Chromosome"/>
</dbReference>
<evidence type="ECO:0000256" key="3">
    <source>
        <dbReference type="ARBA" id="ARBA00022989"/>
    </source>
</evidence>
<protein>
    <submittedName>
        <fullName evidence="7">RDD family protein</fullName>
    </submittedName>
</protein>
<reference evidence="7 8" key="1">
    <citation type="submission" date="2023-04" db="EMBL/GenBank/DDBJ databases">
        <title>Funneling lignin-derived compounds into biodiesel using alkali-halophilic Citricoccus sp. P2.</title>
        <authorList>
            <person name="Luo C.-B."/>
        </authorList>
    </citation>
    <scope>NUCLEOTIDE SEQUENCE [LARGE SCALE GENOMIC DNA]</scope>
    <source>
        <strain evidence="7 8">P2</strain>
    </source>
</reference>
<accession>A0ABY8H9L0</accession>
<dbReference type="PANTHER" id="PTHR38480">
    <property type="entry name" value="SLR0254 PROTEIN"/>
    <property type="match status" value="1"/>
</dbReference>
<evidence type="ECO:0000256" key="2">
    <source>
        <dbReference type="ARBA" id="ARBA00022692"/>
    </source>
</evidence>
<dbReference type="RefSeq" id="WP_278158849.1">
    <property type="nucleotide sequence ID" value="NZ_CP121252.1"/>
</dbReference>
<gene>
    <name evidence="7" type="ORF">P8192_04605</name>
</gene>
<keyword evidence="4 5" id="KW-0472">Membrane</keyword>
<proteinExistence type="predicted"/>
<dbReference type="EMBL" id="CP121252">
    <property type="protein sequence ID" value="WFP17395.1"/>
    <property type="molecule type" value="Genomic_DNA"/>
</dbReference>
<evidence type="ECO:0000256" key="5">
    <source>
        <dbReference type="SAM" id="Phobius"/>
    </source>
</evidence>
<feature type="domain" description="RDD" evidence="6">
    <location>
        <begin position="19"/>
        <end position="146"/>
    </location>
</feature>
<evidence type="ECO:0000256" key="4">
    <source>
        <dbReference type="ARBA" id="ARBA00023136"/>
    </source>
</evidence>
<keyword evidence="3 5" id="KW-1133">Transmembrane helix</keyword>
<evidence type="ECO:0000313" key="8">
    <source>
        <dbReference type="Proteomes" id="UP001219037"/>
    </source>
</evidence>
<dbReference type="Pfam" id="PF06271">
    <property type="entry name" value="RDD"/>
    <property type="match status" value="1"/>
</dbReference>
<feature type="transmembrane region" description="Helical" evidence="5">
    <location>
        <begin position="59"/>
        <end position="77"/>
    </location>
</feature>
<keyword evidence="8" id="KW-1185">Reference proteome</keyword>
<comment type="subcellular location">
    <subcellularLocation>
        <location evidence="1">Membrane</location>
        <topology evidence="1">Multi-pass membrane protein</topology>
    </subcellularLocation>
</comment>